<keyword evidence="4" id="KW-1185">Reference proteome</keyword>
<dbReference type="GO" id="GO:0016740">
    <property type="term" value="F:transferase activity"/>
    <property type="evidence" value="ECO:0007669"/>
    <property type="project" value="UniProtKB-KW"/>
</dbReference>
<accession>A0A1M6XX51</accession>
<dbReference type="PANTHER" id="PTHR33279:SF6">
    <property type="entry name" value="SULFUR CARRIER PROTEIN YEDF-RELATED"/>
    <property type="match status" value="1"/>
</dbReference>
<feature type="domain" description="UPF0033" evidence="2">
    <location>
        <begin position="36"/>
        <end position="60"/>
    </location>
</feature>
<evidence type="ECO:0000256" key="1">
    <source>
        <dbReference type="ARBA" id="ARBA00008984"/>
    </source>
</evidence>
<dbReference type="AlphaFoldDB" id="A0A1M6XX51"/>
<dbReference type="SUPFAM" id="SSF64307">
    <property type="entry name" value="SirA-like"/>
    <property type="match status" value="1"/>
</dbReference>
<name>A0A1M6XX51_HALPU</name>
<dbReference type="Proteomes" id="UP000184203">
    <property type="component" value="Unassembled WGS sequence"/>
</dbReference>
<dbReference type="PANTHER" id="PTHR33279">
    <property type="entry name" value="SULFUR CARRIER PROTEIN YEDF-RELATED"/>
    <property type="match status" value="1"/>
</dbReference>
<proteinExistence type="inferred from homology"/>
<gene>
    <name evidence="3" type="ORF">SAMN05444342_3039</name>
</gene>
<dbReference type="CDD" id="cd00291">
    <property type="entry name" value="SirA_YedF_YeeD"/>
    <property type="match status" value="1"/>
</dbReference>
<evidence type="ECO:0000259" key="2">
    <source>
        <dbReference type="PROSITE" id="PS01148"/>
    </source>
</evidence>
<evidence type="ECO:0000313" key="4">
    <source>
        <dbReference type="Proteomes" id="UP000184203"/>
    </source>
</evidence>
<dbReference type="EMBL" id="FRAN01000004">
    <property type="protein sequence ID" value="SHL10547.1"/>
    <property type="molecule type" value="Genomic_DNA"/>
</dbReference>
<organism evidence="3 4">
    <name type="scientific">Haladaptatus paucihalophilus DX253</name>
    <dbReference type="NCBI Taxonomy" id="797209"/>
    <lineage>
        <taxon>Archaea</taxon>
        <taxon>Methanobacteriati</taxon>
        <taxon>Methanobacteriota</taxon>
        <taxon>Stenosarchaea group</taxon>
        <taxon>Halobacteria</taxon>
        <taxon>Halobacteriales</taxon>
        <taxon>Haladaptataceae</taxon>
        <taxon>Haladaptatus</taxon>
    </lineage>
</organism>
<dbReference type="Gene3D" id="3.30.110.40">
    <property type="entry name" value="TusA-like domain"/>
    <property type="match status" value="1"/>
</dbReference>
<dbReference type="InterPro" id="IPR001455">
    <property type="entry name" value="TusA-like"/>
</dbReference>
<sequence length="106" mass="11826">MVVLETRTTIDTFFIPHPVLGDDVNTMTEYEITETLDVKGQNCPMPVVKTKQSIDQLSEGEVLEVLATDPGSMSDLGGWADTTDGVELFDQQEGDDVYKHYVRKTE</sequence>
<comment type="similarity">
    <text evidence="1">Belongs to the sulfur carrier protein TusA family.</text>
</comment>
<dbReference type="PROSITE" id="PS01148">
    <property type="entry name" value="UPF0033"/>
    <property type="match status" value="1"/>
</dbReference>
<dbReference type="Pfam" id="PF01206">
    <property type="entry name" value="TusA"/>
    <property type="match status" value="1"/>
</dbReference>
<dbReference type="InterPro" id="IPR036868">
    <property type="entry name" value="TusA-like_sf"/>
</dbReference>
<reference evidence="4" key="1">
    <citation type="submission" date="2016-11" db="EMBL/GenBank/DDBJ databases">
        <authorList>
            <person name="Varghese N."/>
            <person name="Submissions S."/>
        </authorList>
    </citation>
    <scope>NUCLEOTIDE SEQUENCE [LARGE SCALE GENOMIC DNA]</scope>
    <source>
        <strain evidence="4">DX253</strain>
    </source>
</reference>
<protein>
    <submittedName>
        <fullName evidence="3">TusA-related sulfurtransferase</fullName>
    </submittedName>
</protein>
<evidence type="ECO:0000313" key="3">
    <source>
        <dbReference type="EMBL" id="SHL10547.1"/>
    </source>
</evidence>
<keyword evidence="3" id="KW-0808">Transferase</keyword>